<proteinExistence type="predicted"/>
<gene>
    <name evidence="2" type="ORF">BU26DRAFT_606267</name>
</gene>
<evidence type="ECO:0000313" key="2">
    <source>
        <dbReference type="EMBL" id="KAF2247289.1"/>
    </source>
</evidence>
<organism evidence="2 3">
    <name type="scientific">Trematosphaeria pertusa</name>
    <dbReference type="NCBI Taxonomy" id="390896"/>
    <lineage>
        <taxon>Eukaryota</taxon>
        <taxon>Fungi</taxon>
        <taxon>Dikarya</taxon>
        <taxon>Ascomycota</taxon>
        <taxon>Pezizomycotina</taxon>
        <taxon>Dothideomycetes</taxon>
        <taxon>Pleosporomycetidae</taxon>
        <taxon>Pleosporales</taxon>
        <taxon>Massarineae</taxon>
        <taxon>Trematosphaeriaceae</taxon>
        <taxon>Trematosphaeria</taxon>
    </lineage>
</organism>
<sequence>MKSLQHAAAATLLALLTLASHASAEYVGVKYCLEPSMGGKCSTAFVQDAHEDIHACYNIPYEDNDKVQSFEISEGDICIFWKDFNCQSSHTRIYSGLTNTVTDLKGQISSFRCCRDTSSWCANGA</sequence>
<reference evidence="2" key="1">
    <citation type="journal article" date="2020" name="Stud. Mycol.">
        <title>101 Dothideomycetes genomes: a test case for predicting lifestyles and emergence of pathogens.</title>
        <authorList>
            <person name="Haridas S."/>
            <person name="Albert R."/>
            <person name="Binder M."/>
            <person name="Bloem J."/>
            <person name="Labutti K."/>
            <person name="Salamov A."/>
            <person name="Andreopoulos B."/>
            <person name="Baker S."/>
            <person name="Barry K."/>
            <person name="Bills G."/>
            <person name="Bluhm B."/>
            <person name="Cannon C."/>
            <person name="Castanera R."/>
            <person name="Culley D."/>
            <person name="Daum C."/>
            <person name="Ezra D."/>
            <person name="Gonzalez J."/>
            <person name="Henrissat B."/>
            <person name="Kuo A."/>
            <person name="Liang C."/>
            <person name="Lipzen A."/>
            <person name="Lutzoni F."/>
            <person name="Magnuson J."/>
            <person name="Mondo S."/>
            <person name="Nolan M."/>
            <person name="Ohm R."/>
            <person name="Pangilinan J."/>
            <person name="Park H.-J."/>
            <person name="Ramirez L."/>
            <person name="Alfaro M."/>
            <person name="Sun H."/>
            <person name="Tritt A."/>
            <person name="Yoshinaga Y."/>
            <person name="Zwiers L.-H."/>
            <person name="Turgeon B."/>
            <person name="Goodwin S."/>
            <person name="Spatafora J."/>
            <person name="Crous P."/>
            <person name="Grigoriev I."/>
        </authorList>
    </citation>
    <scope>NUCLEOTIDE SEQUENCE</scope>
    <source>
        <strain evidence="2">CBS 122368</strain>
    </source>
</reference>
<evidence type="ECO:0000313" key="3">
    <source>
        <dbReference type="Proteomes" id="UP000800094"/>
    </source>
</evidence>
<accession>A0A6A6IAK8</accession>
<dbReference type="AlphaFoldDB" id="A0A6A6IAK8"/>
<feature type="chain" id="PRO_5025484003" evidence="1">
    <location>
        <begin position="25"/>
        <end position="125"/>
    </location>
</feature>
<keyword evidence="3" id="KW-1185">Reference proteome</keyword>
<evidence type="ECO:0000256" key="1">
    <source>
        <dbReference type="SAM" id="SignalP"/>
    </source>
</evidence>
<dbReference type="Proteomes" id="UP000800094">
    <property type="component" value="Unassembled WGS sequence"/>
</dbReference>
<dbReference type="RefSeq" id="XP_033682293.1">
    <property type="nucleotide sequence ID" value="XM_033835648.1"/>
</dbReference>
<dbReference type="EMBL" id="ML987197">
    <property type="protein sequence ID" value="KAF2247289.1"/>
    <property type="molecule type" value="Genomic_DNA"/>
</dbReference>
<name>A0A6A6IAK8_9PLEO</name>
<protein>
    <submittedName>
        <fullName evidence="2">Uncharacterized protein</fullName>
    </submittedName>
</protein>
<keyword evidence="1" id="KW-0732">Signal</keyword>
<dbReference type="OrthoDB" id="3788630at2759"/>
<dbReference type="GeneID" id="54588978"/>
<feature type="signal peptide" evidence="1">
    <location>
        <begin position="1"/>
        <end position="24"/>
    </location>
</feature>